<dbReference type="OrthoDB" id="10659667at2759"/>
<dbReference type="Proteomes" id="UP000475862">
    <property type="component" value="Unassembled WGS sequence"/>
</dbReference>
<evidence type="ECO:0000313" key="1">
    <source>
        <dbReference type="EMBL" id="KAE9521281.1"/>
    </source>
</evidence>
<reference evidence="1 2" key="1">
    <citation type="submission" date="2019-08" db="EMBL/GenBank/DDBJ databases">
        <title>The genome of the soybean aphid Biotype 1, its phylome, world population structure and adaptation to the North American continent.</title>
        <authorList>
            <person name="Giordano R."/>
            <person name="Donthu R.K."/>
            <person name="Hernandez A.G."/>
            <person name="Wright C.L."/>
            <person name="Zimin A.V."/>
        </authorList>
    </citation>
    <scope>NUCLEOTIDE SEQUENCE [LARGE SCALE GENOMIC DNA]</scope>
    <source>
        <tissue evidence="1">Whole aphids</tissue>
    </source>
</reference>
<keyword evidence="2" id="KW-1185">Reference proteome</keyword>
<accession>A0A6G0SU96</accession>
<proteinExistence type="predicted"/>
<dbReference type="EMBL" id="VYZN01003159">
    <property type="protein sequence ID" value="KAE9521281.1"/>
    <property type="molecule type" value="Genomic_DNA"/>
</dbReference>
<comment type="caution">
    <text evidence="1">The sequence shown here is derived from an EMBL/GenBank/DDBJ whole genome shotgun (WGS) entry which is preliminary data.</text>
</comment>
<name>A0A6G0SU96_APHGL</name>
<sequence length="234" mass="26837">MYSGYVGNDLLRTKETNEEMSLLKNKHKTPLGLTMVNHLLKCKEKINFVTKELQLSVANMYKQEKLLSTETLVEGITSGITSFNPSLSKILIRQFKPLSGNVVEYSLNFVTSPNCKNFNLSVSLNLNFVLLLWYVLLIQLRQYSMSKDLVCKVLNKWLVIKKISLKMCAIKANSKDFKFFECPIAPQIDSADDFGSMLIVSKTVIKDIRFILIIENEQFCDYVTVISREVDPYH</sequence>
<gene>
    <name evidence="1" type="ORF">AGLY_018300</name>
</gene>
<protein>
    <submittedName>
        <fullName evidence="1">Uncharacterized protein</fullName>
    </submittedName>
</protein>
<evidence type="ECO:0000313" key="2">
    <source>
        <dbReference type="Proteomes" id="UP000475862"/>
    </source>
</evidence>
<organism evidence="1 2">
    <name type="scientific">Aphis glycines</name>
    <name type="common">Soybean aphid</name>
    <dbReference type="NCBI Taxonomy" id="307491"/>
    <lineage>
        <taxon>Eukaryota</taxon>
        <taxon>Metazoa</taxon>
        <taxon>Ecdysozoa</taxon>
        <taxon>Arthropoda</taxon>
        <taxon>Hexapoda</taxon>
        <taxon>Insecta</taxon>
        <taxon>Pterygota</taxon>
        <taxon>Neoptera</taxon>
        <taxon>Paraneoptera</taxon>
        <taxon>Hemiptera</taxon>
        <taxon>Sternorrhyncha</taxon>
        <taxon>Aphidomorpha</taxon>
        <taxon>Aphidoidea</taxon>
        <taxon>Aphididae</taxon>
        <taxon>Aphidini</taxon>
        <taxon>Aphis</taxon>
        <taxon>Aphis</taxon>
    </lineage>
</organism>
<dbReference type="AlphaFoldDB" id="A0A6G0SU96"/>